<evidence type="ECO:0000259" key="12">
    <source>
        <dbReference type="PROSITE" id="PS51755"/>
    </source>
</evidence>
<name>A0A0K8QPV4_9GAMM</name>
<dbReference type="Gene3D" id="1.10.10.10">
    <property type="entry name" value="Winged helix-like DNA-binding domain superfamily/Winged helix DNA-binding domain"/>
    <property type="match status" value="1"/>
</dbReference>
<keyword evidence="6 9" id="KW-0238">DNA-binding</keyword>
<keyword evidence="3 8" id="KW-0597">Phosphoprotein</keyword>
<dbReference type="InterPro" id="IPR039420">
    <property type="entry name" value="WalR-like"/>
</dbReference>
<keyword evidence="7" id="KW-0804">Transcription</keyword>
<organism evidence="13">
    <name type="scientific">Mizugakiibacter sediminis</name>
    <dbReference type="NCBI Taxonomy" id="1475481"/>
    <lineage>
        <taxon>Bacteria</taxon>
        <taxon>Pseudomonadati</taxon>
        <taxon>Pseudomonadota</taxon>
        <taxon>Gammaproteobacteria</taxon>
        <taxon>Lysobacterales</taxon>
        <taxon>Rhodanobacteraceae</taxon>
        <taxon>Mizugakiibacter</taxon>
    </lineage>
</organism>
<evidence type="ECO:0000256" key="1">
    <source>
        <dbReference type="ARBA" id="ARBA00004496"/>
    </source>
</evidence>
<keyword evidence="5" id="KW-0805">Transcription regulation</keyword>
<keyword evidence="2" id="KW-0963">Cytoplasm</keyword>
<evidence type="ECO:0000256" key="7">
    <source>
        <dbReference type="ARBA" id="ARBA00023163"/>
    </source>
</evidence>
<sequence length="259" mass="29359">MMAVLRRREPRETAMRGPDDPATESAPIVVVIDDEVEIVELVETYFAERRMRVIGGHSGTDLRRILAEHRVDLVMLDLGLPGEDGIDLARELRRTTTTPLIILSGRAATVDKVLALELGADDYVTKPFELAELHARARSVLRRSRQAHAAADEPSLRFGGYVFYPRQRRLQTREGTTVELTSGELQMLEMFLYHPNRLLSRDQILEWTRGRDGGPFDRSVDMQIGRLRRKIETDAAAPQLIKTVRGQGYWFSAAVERVP</sequence>
<dbReference type="GO" id="GO:0032993">
    <property type="term" value="C:protein-DNA complex"/>
    <property type="evidence" value="ECO:0007669"/>
    <property type="project" value="TreeGrafter"/>
</dbReference>
<dbReference type="Pfam" id="PF00072">
    <property type="entry name" value="Response_reg"/>
    <property type="match status" value="1"/>
</dbReference>
<dbReference type="STRING" id="1475481.GCA_000953855_02295"/>
<dbReference type="GO" id="GO:0000156">
    <property type="term" value="F:phosphorelay response regulator activity"/>
    <property type="evidence" value="ECO:0007669"/>
    <property type="project" value="TreeGrafter"/>
</dbReference>
<dbReference type="SMART" id="SM00448">
    <property type="entry name" value="REC"/>
    <property type="match status" value="1"/>
</dbReference>
<dbReference type="SUPFAM" id="SSF52172">
    <property type="entry name" value="CheY-like"/>
    <property type="match status" value="1"/>
</dbReference>
<protein>
    <submittedName>
        <fullName evidence="13">Two component transcription regulator protein</fullName>
    </submittedName>
</protein>
<dbReference type="InterPro" id="IPR011006">
    <property type="entry name" value="CheY-like_superfamily"/>
</dbReference>
<dbReference type="GO" id="GO:0000976">
    <property type="term" value="F:transcription cis-regulatory region binding"/>
    <property type="evidence" value="ECO:0007669"/>
    <property type="project" value="TreeGrafter"/>
</dbReference>
<dbReference type="AlphaFoldDB" id="A0A0K8QPV4"/>
<dbReference type="SUPFAM" id="SSF46894">
    <property type="entry name" value="C-terminal effector domain of the bipartite response regulators"/>
    <property type="match status" value="1"/>
</dbReference>
<proteinExistence type="predicted"/>
<dbReference type="PANTHER" id="PTHR48111">
    <property type="entry name" value="REGULATOR OF RPOS"/>
    <property type="match status" value="1"/>
</dbReference>
<dbReference type="SMART" id="SM00862">
    <property type="entry name" value="Trans_reg_C"/>
    <property type="match status" value="1"/>
</dbReference>
<dbReference type="InterPro" id="IPR016032">
    <property type="entry name" value="Sig_transdc_resp-reg_C-effctor"/>
</dbReference>
<dbReference type="Pfam" id="PF00486">
    <property type="entry name" value="Trans_reg_C"/>
    <property type="match status" value="1"/>
</dbReference>
<accession>A0A0K8QPV4</accession>
<feature type="DNA-binding region" description="OmpR/PhoB-type" evidence="9">
    <location>
        <begin position="153"/>
        <end position="253"/>
    </location>
</feature>
<dbReference type="GO" id="GO:0006355">
    <property type="term" value="P:regulation of DNA-templated transcription"/>
    <property type="evidence" value="ECO:0007669"/>
    <property type="project" value="InterPro"/>
</dbReference>
<dbReference type="PANTHER" id="PTHR48111:SF4">
    <property type="entry name" value="DNA-BINDING DUAL TRANSCRIPTIONAL REGULATOR OMPR"/>
    <property type="match status" value="1"/>
</dbReference>
<dbReference type="Gene3D" id="3.40.50.2300">
    <property type="match status" value="1"/>
</dbReference>
<evidence type="ECO:0000256" key="9">
    <source>
        <dbReference type="PROSITE-ProRule" id="PRU01091"/>
    </source>
</evidence>
<evidence type="ECO:0000256" key="3">
    <source>
        <dbReference type="ARBA" id="ARBA00022553"/>
    </source>
</evidence>
<feature type="domain" description="Response regulatory" evidence="11">
    <location>
        <begin position="28"/>
        <end position="141"/>
    </location>
</feature>
<evidence type="ECO:0000256" key="4">
    <source>
        <dbReference type="ARBA" id="ARBA00023012"/>
    </source>
</evidence>
<evidence type="ECO:0000256" key="6">
    <source>
        <dbReference type="ARBA" id="ARBA00023125"/>
    </source>
</evidence>
<keyword evidence="14" id="KW-1185">Reference proteome</keyword>
<dbReference type="GO" id="GO:0005829">
    <property type="term" value="C:cytosol"/>
    <property type="evidence" value="ECO:0007669"/>
    <property type="project" value="TreeGrafter"/>
</dbReference>
<dbReference type="Gene3D" id="6.10.250.690">
    <property type="match status" value="1"/>
</dbReference>
<gene>
    <name evidence="13" type="ORF">MBSD_n2249</name>
</gene>
<feature type="modified residue" description="4-aspartylphosphate" evidence="8">
    <location>
        <position position="77"/>
    </location>
</feature>
<dbReference type="EMBL" id="DF970239">
    <property type="protein sequence ID" value="GAP66933.1"/>
    <property type="molecule type" value="Genomic_DNA"/>
</dbReference>
<keyword evidence="4" id="KW-0902">Two-component regulatory system</keyword>
<evidence type="ECO:0000259" key="11">
    <source>
        <dbReference type="PROSITE" id="PS50110"/>
    </source>
</evidence>
<dbReference type="PROSITE" id="PS51755">
    <property type="entry name" value="OMPR_PHOB"/>
    <property type="match status" value="1"/>
</dbReference>
<dbReference type="PROSITE" id="PS50110">
    <property type="entry name" value="RESPONSE_REGULATORY"/>
    <property type="match status" value="1"/>
</dbReference>
<dbReference type="FunFam" id="1.10.10.10:FF:000099">
    <property type="entry name" value="Two-component system response regulator TorR"/>
    <property type="match status" value="1"/>
</dbReference>
<evidence type="ECO:0000313" key="14">
    <source>
        <dbReference type="Proteomes" id="UP000253740"/>
    </source>
</evidence>
<dbReference type="CDD" id="cd00383">
    <property type="entry name" value="trans_reg_C"/>
    <property type="match status" value="1"/>
</dbReference>
<reference evidence="13" key="1">
    <citation type="submission" date="2015-08" db="EMBL/GenBank/DDBJ databases">
        <title>Complete DNA Sequence of Pseudomonas syringae pv. actinidiae, the Causal Agent of Kiwifruit Canker Disease.</title>
        <authorList>
            <person name="Rikkerink E.H.A."/>
            <person name="Fineran P.C."/>
        </authorList>
    </citation>
    <scope>NUCLEOTIDE SEQUENCE</scope>
    <source>
        <strain evidence="13">SkMP5</strain>
    </source>
</reference>
<evidence type="ECO:0000256" key="8">
    <source>
        <dbReference type="PROSITE-ProRule" id="PRU00169"/>
    </source>
</evidence>
<feature type="domain" description="OmpR/PhoB-type" evidence="12">
    <location>
        <begin position="153"/>
        <end position="253"/>
    </location>
</feature>
<feature type="compositionally biased region" description="Basic and acidic residues" evidence="10">
    <location>
        <begin position="1"/>
        <end position="19"/>
    </location>
</feature>
<evidence type="ECO:0000313" key="13">
    <source>
        <dbReference type="EMBL" id="GAP66933.1"/>
    </source>
</evidence>
<evidence type="ECO:0000256" key="10">
    <source>
        <dbReference type="SAM" id="MobiDB-lite"/>
    </source>
</evidence>
<dbReference type="InterPro" id="IPR036388">
    <property type="entry name" value="WH-like_DNA-bd_sf"/>
</dbReference>
<dbReference type="Proteomes" id="UP000253740">
    <property type="component" value="Unassembled WGS sequence"/>
</dbReference>
<evidence type="ECO:0000256" key="5">
    <source>
        <dbReference type="ARBA" id="ARBA00023015"/>
    </source>
</evidence>
<dbReference type="InterPro" id="IPR001789">
    <property type="entry name" value="Sig_transdc_resp-reg_receiver"/>
</dbReference>
<dbReference type="InterPro" id="IPR001867">
    <property type="entry name" value="OmpR/PhoB-type_DNA-bd"/>
</dbReference>
<feature type="region of interest" description="Disordered" evidence="10">
    <location>
        <begin position="1"/>
        <end position="22"/>
    </location>
</feature>
<evidence type="ECO:0000256" key="2">
    <source>
        <dbReference type="ARBA" id="ARBA00022490"/>
    </source>
</evidence>
<comment type="subcellular location">
    <subcellularLocation>
        <location evidence="1">Cytoplasm</location>
    </subcellularLocation>
</comment>